<proteinExistence type="predicted"/>
<sequence length="187" mass="20230">MDNRHAIVTAKRGAITRLRVATTCAGGRRGRLVGGGVDVPCAIGRSGVVAVKREGDGASPRGAFAVLGGWYRPDRFSVRPASGVPLRTLRRDDGWCDASADRNYNRPVRLPYPAGAEAMWRDDGLYDVVLALDWNMGPRARGRGSAIFFHLARADFAPTAGCVAVSRAAMLRILPRLSRRTLVVFGR</sequence>
<comment type="caution">
    <text evidence="3">The sequence shown here is derived from an EMBL/GenBank/DDBJ whole genome shotgun (WGS) entry which is preliminary data.</text>
</comment>
<comment type="pathway">
    <text evidence="1">Cell wall biogenesis; peptidoglycan biosynthesis.</text>
</comment>
<dbReference type="PROSITE" id="PS52029">
    <property type="entry name" value="LD_TPASE"/>
    <property type="match status" value="1"/>
</dbReference>
<dbReference type="Pfam" id="PF03734">
    <property type="entry name" value="YkuD"/>
    <property type="match status" value="1"/>
</dbReference>
<dbReference type="GO" id="GO:0071555">
    <property type="term" value="P:cell wall organization"/>
    <property type="evidence" value="ECO:0007669"/>
    <property type="project" value="UniProtKB-UniRule"/>
</dbReference>
<gene>
    <name evidence="3" type="ORF">EDD54_3008</name>
</gene>
<keyword evidence="1" id="KW-0961">Cell wall biogenesis/degradation</keyword>
<dbReference type="AlphaFoldDB" id="A0A4R6RDX2"/>
<keyword evidence="1" id="KW-0133">Cell shape</keyword>
<dbReference type="InterPro" id="IPR005490">
    <property type="entry name" value="LD_TPept_cat_dom"/>
</dbReference>
<evidence type="ECO:0000313" key="4">
    <source>
        <dbReference type="Proteomes" id="UP000294547"/>
    </source>
</evidence>
<evidence type="ECO:0000256" key="1">
    <source>
        <dbReference type="PROSITE-ProRule" id="PRU01373"/>
    </source>
</evidence>
<name>A0A4R6RDX2_9HYPH</name>
<keyword evidence="4" id="KW-1185">Reference proteome</keyword>
<feature type="domain" description="L,D-TPase catalytic" evidence="2">
    <location>
        <begin position="13"/>
        <end position="185"/>
    </location>
</feature>
<evidence type="ECO:0000259" key="2">
    <source>
        <dbReference type="PROSITE" id="PS52029"/>
    </source>
</evidence>
<dbReference type="PANTHER" id="PTHR38589:SF1">
    <property type="entry name" value="BLR0621 PROTEIN"/>
    <property type="match status" value="1"/>
</dbReference>
<accession>A0A4R6RDX2</accession>
<dbReference type="PANTHER" id="PTHR38589">
    <property type="entry name" value="BLR0621 PROTEIN"/>
    <property type="match status" value="1"/>
</dbReference>
<dbReference type="GO" id="GO:0016740">
    <property type="term" value="F:transferase activity"/>
    <property type="evidence" value="ECO:0007669"/>
    <property type="project" value="InterPro"/>
</dbReference>
<protein>
    <submittedName>
        <fullName evidence="3">L,D-peptidoglycan transpeptidase YkuD (ErfK/YbiS/YcfS/YnhG family)</fullName>
    </submittedName>
</protein>
<dbReference type="Proteomes" id="UP000294547">
    <property type="component" value="Unassembled WGS sequence"/>
</dbReference>
<reference evidence="3 4" key="1">
    <citation type="submission" date="2019-03" db="EMBL/GenBank/DDBJ databases">
        <title>Genomic Encyclopedia of Type Strains, Phase IV (KMG-IV): sequencing the most valuable type-strain genomes for metagenomic binning, comparative biology and taxonomic classification.</title>
        <authorList>
            <person name="Goeker M."/>
        </authorList>
    </citation>
    <scope>NUCLEOTIDE SEQUENCE [LARGE SCALE GENOMIC DNA]</scope>
    <source>
        <strain evidence="3 4">DSM 102969</strain>
    </source>
</reference>
<dbReference type="EMBL" id="SNXY01000008">
    <property type="protein sequence ID" value="TDP84400.1"/>
    <property type="molecule type" value="Genomic_DNA"/>
</dbReference>
<keyword evidence="1" id="KW-0573">Peptidoglycan synthesis</keyword>
<evidence type="ECO:0000313" key="3">
    <source>
        <dbReference type="EMBL" id="TDP84400.1"/>
    </source>
</evidence>
<feature type="active site" description="Proton donor/acceptor" evidence="1">
    <location>
        <position position="150"/>
    </location>
</feature>
<dbReference type="CDD" id="cd16913">
    <property type="entry name" value="YkuD_like"/>
    <property type="match status" value="1"/>
</dbReference>
<dbReference type="GO" id="GO:0009252">
    <property type="term" value="P:peptidoglycan biosynthetic process"/>
    <property type="evidence" value="ECO:0007669"/>
    <property type="project" value="UniProtKB-KW"/>
</dbReference>
<dbReference type="GO" id="GO:0008360">
    <property type="term" value="P:regulation of cell shape"/>
    <property type="evidence" value="ECO:0007669"/>
    <property type="project" value="UniProtKB-UniRule"/>
</dbReference>
<feature type="active site" description="Nucleophile" evidence="1">
    <location>
        <position position="162"/>
    </location>
</feature>
<organism evidence="3 4">
    <name type="scientific">Oharaeibacter diazotrophicus</name>
    <dbReference type="NCBI Taxonomy" id="1920512"/>
    <lineage>
        <taxon>Bacteria</taxon>
        <taxon>Pseudomonadati</taxon>
        <taxon>Pseudomonadota</taxon>
        <taxon>Alphaproteobacteria</taxon>
        <taxon>Hyphomicrobiales</taxon>
        <taxon>Pleomorphomonadaceae</taxon>
        <taxon>Oharaeibacter</taxon>
    </lineage>
</organism>